<protein>
    <submittedName>
        <fullName evidence="1">Uncharacterized protein</fullName>
    </submittedName>
</protein>
<proteinExistence type="predicted"/>
<gene>
    <name evidence="1" type="ORF">TPHV1_50150</name>
</gene>
<keyword evidence="2" id="KW-1185">Reference proteome</keyword>
<evidence type="ECO:0000313" key="1">
    <source>
        <dbReference type="EMBL" id="CEM62890.1"/>
    </source>
</evidence>
<organism evidence="1 2">
    <name type="scientific">Treponema phagedenis</name>
    <dbReference type="NCBI Taxonomy" id="162"/>
    <lineage>
        <taxon>Bacteria</taxon>
        <taxon>Pseudomonadati</taxon>
        <taxon>Spirochaetota</taxon>
        <taxon>Spirochaetia</taxon>
        <taxon>Spirochaetales</taxon>
        <taxon>Treponemataceae</taxon>
        <taxon>Treponema</taxon>
    </lineage>
</organism>
<sequence>MKLFMVFVRCIKKRIELLKNAALENVAKISGIEFCLFTDGLSDKTSLIIRF</sequence>
<reference evidence="2" key="1">
    <citation type="submission" date="2015-01" db="EMBL/GenBank/DDBJ databases">
        <authorList>
            <person name="Manzoor Shahid"/>
            <person name="Zubair Saima"/>
        </authorList>
    </citation>
    <scope>NUCLEOTIDE SEQUENCE [LARGE SCALE GENOMIC DNA]</scope>
    <source>
        <strain evidence="2">V1</strain>
    </source>
</reference>
<evidence type="ECO:0000313" key="2">
    <source>
        <dbReference type="Proteomes" id="UP000042527"/>
    </source>
</evidence>
<dbReference type="AlphaFoldDB" id="A0A0B7H0V3"/>
<dbReference type="Proteomes" id="UP000042527">
    <property type="component" value="Unassembled WGS sequence"/>
</dbReference>
<accession>A0A0B7H0V3</accession>
<name>A0A0B7H0V3_TREPH</name>
<dbReference type="EMBL" id="CDNC01000045">
    <property type="protein sequence ID" value="CEM62890.1"/>
    <property type="molecule type" value="Genomic_DNA"/>
</dbReference>